<dbReference type="STRING" id="1006006.Mcup_0547"/>
<dbReference type="KEGG" id="mcn:Mcup_0547"/>
<protein>
    <submittedName>
        <fullName evidence="1">Uncharacterized protein</fullName>
    </submittedName>
</protein>
<proteinExistence type="predicted"/>
<accession>F4G0N5</accession>
<name>F4G0N5_METCR</name>
<dbReference type="RefSeq" id="WP_013737152.1">
    <property type="nucleotide sequence ID" value="NC_015435.1"/>
</dbReference>
<reference evidence="1 2" key="1">
    <citation type="journal article" date="2011" name="J. Bacteriol.">
        <title>Complete genome sequence of Metallosphaera cuprina, a metal sulfide-oxidizing archaeon from a hot spring.</title>
        <authorList>
            <person name="Liu L.J."/>
            <person name="You X.Y."/>
            <person name="Zheng H."/>
            <person name="Wang S."/>
            <person name="Jiang C.Y."/>
            <person name="Liu S.J."/>
        </authorList>
    </citation>
    <scope>NUCLEOTIDE SEQUENCE [LARGE SCALE GENOMIC DNA]</scope>
    <source>
        <strain evidence="1 2">Ar-4</strain>
    </source>
</reference>
<organism evidence="1 2">
    <name type="scientific">Metallosphaera cuprina (strain Ar-4)</name>
    <dbReference type="NCBI Taxonomy" id="1006006"/>
    <lineage>
        <taxon>Archaea</taxon>
        <taxon>Thermoproteota</taxon>
        <taxon>Thermoprotei</taxon>
        <taxon>Sulfolobales</taxon>
        <taxon>Sulfolobaceae</taxon>
        <taxon>Metallosphaera</taxon>
    </lineage>
</organism>
<dbReference type="OrthoDB" id="33530at2157"/>
<dbReference type="HOGENOM" id="CLU_152335_0_0_2"/>
<evidence type="ECO:0000313" key="1">
    <source>
        <dbReference type="EMBL" id="AEB94654.1"/>
    </source>
</evidence>
<dbReference type="GeneID" id="10492740"/>
<dbReference type="EMBL" id="CP002656">
    <property type="protein sequence ID" value="AEB94654.1"/>
    <property type="molecule type" value="Genomic_DNA"/>
</dbReference>
<dbReference type="AlphaFoldDB" id="F4G0N5"/>
<gene>
    <name evidence="1" type="ordered locus">Mcup_0547</name>
</gene>
<keyword evidence="2" id="KW-1185">Reference proteome</keyword>
<sequence length="125" mass="14282">MVELVLEQSKSKSGKHAVRSLLYKWDNGLKQVNLKGTNIPTLYKEGEGKLVNLREKGIFVYARFLKNLKGKVRGKILVIKDGTISLELNYRKLKLKRVSGDPQLYDYVKQLIATLNIPVKKVNLK</sequence>
<dbReference type="eggNOG" id="arCOG04062">
    <property type="taxonomic scope" value="Archaea"/>
</dbReference>
<dbReference type="PATRIC" id="fig|1006006.8.peg.548"/>
<evidence type="ECO:0000313" key="2">
    <source>
        <dbReference type="Proteomes" id="UP000007812"/>
    </source>
</evidence>
<dbReference type="Proteomes" id="UP000007812">
    <property type="component" value="Chromosome"/>
</dbReference>